<dbReference type="Proteomes" id="UP000664654">
    <property type="component" value="Unassembled WGS sequence"/>
</dbReference>
<dbReference type="EMBL" id="JAFKCV010000014">
    <property type="protein sequence ID" value="MBN7827197.1"/>
    <property type="molecule type" value="Genomic_DNA"/>
</dbReference>
<evidence type="ECO:0000256" key="1">
    <source>
        <dbReference type="SAM" id="SignalP"/>
    </source>
</evidence>
<evidence type="ECO:0000313" key="3">
    <source>
        <dbReference type="Proteomes" id="UP000664654"/>
    </source>
</evidence>
<dbReference type="Pfam" id="PF05960">
    <property type="entry name" value="DUF885"/>
    <property type="match status" value="1"/>
</dbReference>
<dbReference type="AlphaFoldDB" id="A0A939DQY6"/>
<gene>
    <name evidence="2" type="ORF">J0A66_18340</name>
</gene>
<feature type="chain" id="PRO_5037923502" evidence="1">
    <location>
        <begin position="24"/>
        <end position="623"/>
    </location>
</feature>
<dbReference type="PROSITE" id="PS51257">
    <property type="entry name" value="PROKAR_LIPOPROTEIN"/>
    <property type="match status" value="1"/>
</dbReference>
<comment type="caution">
    <text evidence="2">The sequence shown here is derived from an EMBL/GenBank/DDBJ whole genome shotgun (WGS) entry which is preliminary data.</text>
</comment>
<proteinExistence type="predicted"/>
<dbReference type="InterPro" id="IPR010281">
    <property type="entry name" value="DUF885"/>
</dbReference>
<accession>A0A939DQY6</accession>
<evidence type="ECO:0000313" key="2">
    <source>
        <dbReference type="EMBL" id="MBN7827197.1"/>
    </source>
</evidence>
<sequence length="623" mass="68628">MYQKTLISLAVVTALSACQPAQQSSAPNTTEQTVAAQTQSISPGALVEQHTLAFMQLQPALSTMLDVPQEQVGGPYNDRLPDYSAAGMQEVQNQMQQAADALAAIDKSTLDAPTRQHLQIVQVIEQYFAGDADFAAGYIDTWAGHLPYIINQISGPLIDIPKLMQVQQRIASMDDARAYLDRLAALETMTAEVVSKFKADAQAGVVLPKKLVPGTLSFFDSFLSAEPAGHPLVTTFAERLNKVQDLSDQQRQELVSNATALVAERIYPAYRSARQAVVEAEVLAPKGDGIWSQPGGSDFYQHAIRYLGDSDLSAEQIHQIGLSEVARISAEMDKILKDNGYQEGTVGQRMVALAEQPQFLYADSDEGRAALLASLNVEIDKIMQKAPDLYATMPSQAVEVRRIPPVSEKGEAGGFYTPPSLDGTRPGIYWINLRDMAAVPSFGLKTLTYHEAVPGHHFQIALNMAQQDIGLMRQNAPFNAFAEGWALYSELTAKEIGMYEDDPFGDLGRLQAELYRAVRLVVDTGLHAKQWTREQAIEYFHTTTGTAMTDVVAEVERYMAWPGQALGYKMGMLKFVELRDLAQQELGDAFDIRAFHDLILLPGARPMSIVEQDVREWIEQNRA</sequence>
<dbReference type="RefSeq" id="WP_206575308.1">
    <property type="nucleotide sequence ID" value="NZ_JAFKCV010000014.1"/>
</dbReference>
<name>A0A939DQY6_9ALTE</name>
<dbReference type="PANTHER" id="PTHR33361">
    <property type="entry name" value="GLR0591 PROTEIN"/>
    <property type="match status" value="1"/>
</dbReference>
<keyword evidence="1" id="KW-0732">Signal</keyword>
<dbReference type="PANTHER" id="PTHR33361:SF2">
    <property type="entry name" value="DUF885 DOMAIN-CONTAINING PROTEIN"/>
    <property type="match status" value="1"/>
</dbReference>
<feature type="signal peptide" evidence="1">
    <location>
        <begin position="1"/>
        <end position="23"/>
    </location>
</feature>
<protein>
    <submittedName>
        <fullName evidence="2">DUF885 domain-containing protein</fullName>
    </submittedName>
</protein>
<keyword evidence="3" id="KW-1185">Reference proteome</keyword>
<reference evidence="2" key="1">
    <citation type="submission" date="2021-03" db="EMBL/GenBank/DDBJ databases">
        <title>novel species isolated from a fishpond in China.</title>
        <authorList>
            <person name="Lu H."/>
            <person name="Cai Z."/>
        </authorList>
    </citation>
    <scope>NUCLEOTIDE SEQUENCE</scope>
    <source>
        <strain evidence="2">JCM 30855</strain>
    </source>
</reference>
<organism evidence="2 3">
    <name type="scientific">Bowmanella dokdonensis</name>
    <dbReference type="NCBI Taxonomy" id="751969"/>
    <lineage>
        <taxon>Bacteria</taxon>
        <taxon>Pseudomonadati</taxon>
        <taxon>Pseudomonadota</taxon>
        <taxon>Gammaproteobacteria</taxon>
        <taxon>Alteromonadales</taxon>
        <taxon>Alteromonadaceae</taxon>
        <taxon>Bowmanella</taxon>
    </lineage>
</organism>